<sequence length="265" mass="27736">MFSLIPLSFAAGVLTVAAPCLLPVLPAILGGSLSTSKWRPLGIVAGLVVTFTIFGTAFAIFLDVLGISKGTLRVVSIVLLFLFGLALAVPTLWEWLVVKGTFAWRKVSAPKACCAPTPSPQSSPTGGEEGDRNPSPATGRGQGEGKKRSNSFWGGFGIGSTLGVVWTPCAGPILGAILTFAASTQNVFQSGLLFFTYGLGAAVPMLLIGYGGRALVLRITGFAHAAVRVRQVAGVILVVWAIALWLGVDRYFQANLTPLLPQPRL</sequence>
<feature type="transmembrane region" description="Helical" evidence="7">
    <location>
        <begin position="231"/>
        <end position="248"/>
    </location>
</feature>
<protein>
    <recommendedName>
        <fullName evidence="8">Cytochrome C biogenesis protein transmembrane domain-containing protein</fullName>
    </recommendedName>
</protein>
<evidence type="ECO:0000256" key="2">
    <source>
        <dbReference type="ARBA" id="ARBA00006143"/>
    </source>
</evidence>
<accession>A0A1F7UTT8</accession>
<name>A0A1F7UTT8_9BACT</name>
<feature type="region of interest" description="Disordered" evidence="6">
    <location>
        <begin position="112"/>
        <end position="149"/>
    </location>
</feature>
<proteinExistence type="inferred from homology"/>
<dbReference type="InterPro" id="IPR003834">
    <property type="entry name" value="Cyt_c_assmbl_TM_dom"/>
</dbReference>
<dbReference type="AlphaFoldDB" id="A0A1F7UTT8"/>
<comment type="caution">
    <text evidence="9">The sequence shown here is derived from an EMBL/GenBank/DDBJ whole genome shotgun (WGS) entry which is preliminary data.</text>
</comment>
<evidence type="ECO:0000256" key="1">
    <source>
        <dbReference type="ARBA" id="ARBA00004141"/>
    </source>
</evidence>
<dbReference type="PANTHER" id="PTHR31272">
    <property type="entry name" value="CYTOCHROME C-TYPE BIOGENESIS PROTEIN HI_1454-RELATED"/>
    <property type="match status" value="1"/>
</dbReference>
<comment type="subcellular location">
    <subcellularLocation>
        <location evidence="1">Membrane</location>
        <topology evidence="1">Multi-pass membrane protein</topology>
    </subcellularLocation>
</comment>
<comment type="similarity">
    <text evidence="2">Belongs to the DsbD family.</text>
</comment>
<dbReference type="GO" id="GO:0016020">
    <property type="term" value="C:membrane"/>
    <property type="evidence" value="ECO:0007669"/>
    <property type="project" value="UniProtKB-SubCell"/>
</dbReference>
<evidence type="ECO:0000313" key="10">
    <source>
        <dbReference type="Proteomes" id="UP000176897"/>
    </source>
</evidence>
<evidence type="ECO:0000256" key="3">
    <source>
        <dbReference type="ARBA" id="ARBA00022692"/>
    </source>
</evidence>
<evidence type="ECO:0000259" key="8">
    <source>
        <dbReference type="Pfam" id="PF02683"/>
    </source>
</evidence>
<dbReference type="Pfam" id="PF02683">
    <property type="entry name" value="DsbD_TM"/>
    <property type="match status" value="1"/>
</dbReference>
<organism evidence="9 10">
    <name type="scientific">Candidatus Uhrbacteria bacterium RIFCSPLOWO2_01_FULL_47_24</name>
    <dbReference type="NCBI Taxonomy" id="1802401"/>
    <lineage>
        <taxon>Bacteria</taxon>
        <taxon>Candidatus Uhriibacteriota</taxon>
    </lineage>
</organism>
<evidence type="ECO:0000256" key="5">
    <source>
        <dbReference type="ARBA" id="ARBA00023136"/>
    </source>
</evidence>
<dbReference type="GO" id="GO:0017004">
    <property type="term" value="P:cytochrome complex assembly"/>
    <property type="evidence" value="ECO:0007669"/>
    <property type="project" value="InterPro"/>
</dbReference>
<dbReference type="InterPro" id="IPR051790">
    <property type="entry name" value="Cytochrome_c-biogenesis_DsbD"/>
</dbReference>
<keyword evidence="3 7" id="KW-0812">Transmembrane</keyword>
<dbReference type="Proteomes" id="UP000176897">
    <property type="component" value="Unassembled WGS sequence"/>
</dbReference>
<keyword evidence="4 7" id="KW-1133">Transmembrane helix</keyword>
<feature type="domain" description="Cytochrome C biogenesis protein transmembrane" evidence="8">
    <location>
        <begin position="146"/>
        <end position="244"/>
    </location>
</feature>
<gene>
    <name evidence="9" type="ORF">A3B21_01620</name>
</gene>
<evidence type="ECO:0000313" key="9">
    <source>
        <dbReference type="EMBL" id="OGL81077.1"/>
    </source>
</evidence>
<dbReference type="EMBL" id="MGEJ01000010">
    <property type="protein sequence ID" value="OGL81077.1"/>
    <property type="molecule type" value="Genomic_DNA"/>
</dbReference>
<feature type="transmembrane region" description="Helical" evidence="7">
    <location>
        <begin position="152"/>
        <end position="180"/>
    </location>
</feature>
<dbReference type="STRING" id="1802401.A3B21_01620"/>
<dbReference type="PANTHER" id="PTHR31272:SF9">
    <property type="entry name" value="BLL1027 PROTEIN"/>
    <property type="match status" value="1"/>
</dbReference>
<feature type="transmembrane region" description="Helical" evidence="7">
    <location>
        <begin position="74"/>
        <end position="93"/>
    </location>
</feature>
<keyword evidence="5 7" id="KW-0472">Membrane</keyword>
<feature type="transmembrane region" description="Helical" evidence="7">
    <location>
        <begin position="41"/>
        <end position="62"/>
    </location>
</feature>
<evidence type="ECO:0000256" key="6">
    <source>
        <dbReference type="SAM" id="MobiDB-lite"/>
    </source>
</evidence>
<evidence type="ECO:0000256" key="4">
    <source>
        <dbReference type="ARBA" id="ARBA00022989"/>
    </source>
</evidence>
<feature type="transmembrane region" description="Helical" evidence="7">
    <location>
        <begin position="192"/>
        <end position="211"/>
    </location>
</feature>
<evidence type="ECO:0000256" key="7">
    <source>
        <dbReference type="SAM" id="Phobius"/>
    </source>
</evidence>
<reference evidence="9 10" key="1">
    <citation type="journal article" date="2016" name="Nat. Commun.">
        <title>Thousands of microbial genomes shed light on interconnected biogeochemical processes in an aquifer system.</title>
        <authorList>
            <person name="Anantharaman K."/>
            <person name="Brown C.T."/>
            <person name="Hug L.A."/>
            <person name="Sharon I."/>
            <person name="Castelle C.J."/>
            <person name="Probst A.J."/>
            <person name="Thomas B.C."/>
            <person name="Singh A."/>
            <person name="Wilkins M.J."/>
            <person name="Karaoz U."/>
            <person name="Brodie E.L."/>
            <person name="Williams K.H."/>
            <person name="Hubbard S.S."/>
            <person name="Banfield J.F."/>
        </authorList>
    </citation>
    <scope>NUCLEOTIDE SEQUENCE [LARGE SCALE GENOMIC DNA]</scope>
</reference>